<dbReference type="SUPFAM" id="SSF81660">
    <property type="entry name" value="Metal cation-transporting ATPase, ATP-binding domain N"/>
    <property type="match status" value="1"/>
</dbReference>
<dbReference type="GO" id="GO:0005524">
    <property type="term" value="F:ATP binding"/>
    <property type="evidence" value="ECO:0007669"/>
    <property type="project" value="UniProtKB-KW"/>
</dbReference>
<keyword evidence="10" id="KW-0067">ATP-binding</keyword>
<comment type="catalytic activity">
    <reaction evidence="17">
        <text>Ca(2+)(in) + ATP + H2O = Ca(2+)(out) + ADP + phosphate + H(+)</text>
        <dbReference type="Rhea" id="RHEA:18105"/>
        <dbReference type="ChEBI" id="CHEBI:15377"/>
        <dbReference type="ChEBI" id="CHEBI:15378"/>
        <dbReference type="ChEBI" id="CHEBI:29108"/>
        <dbReference type="ChEBI" id="CHEBI:30616"/>
        <dbReference type="ChEBI" id="CHEBI:43474"/>
        <dbReference type="ChEBI" id="CHEBI:456216"/>
        <dbReference type="EC" id="7.2.2.10"/>
    </reaction>
</comment>
<dbReference type="GO" id="GO:0046872">
    <property type="term" value="F:metal ion binding"/>
    <property type="evidence" value="ECO:0007669"/>
    <property type="project" value="UniProtKB-KW"/>
</dbReference>
<evidence type="ECO:0000256" key="7">
    <source>
        <dbReference type="ARBA" id="ARBA00022723"/>
    </source>
</evidence>
<dbReference type="PANTHER" id="PTHR24093">
    <property type="entry name" value="CATION TRANSPORTING ATPASE"/>
    <property type="match status" value="1"/>
</dbReference>
<dbReference type="InterPro" id="IPR036412">
    <property type="entry name" value="HAD-like_sf"/>
</dbReference>
<feature type="transmembrane region" description="Helical" evidence="18">
    <location>
        <begin position="801"/>
        <end position="819"/>
    </location>
</feature>
<dbReference type="NCBIfam" id="TIGR01494">
    <property type="entry name" value="ATPase_P-type"/>
    <property type="match status" value="2"/>
</dbReference>
<evidence type="ECO:0000256" key="8">
    <source>
        <dbReference type="ARBA" id="ARBA00022741"/>
    </source>
</evidence>
<evidence type="ECO:0000256" key="4">
    <source>
        <dbReference type="ARBA" id="ARBA00022448"/>
    </source>
</evidence>
<dbReference type="SUPFAM" id="SSF56784">
    <property type="entry name" value="HAD-like"/>
    <property type="match status" value="1"/>
</dbReference>
<dbReference type="InterPro" id="IPR006408">
    <property type="entry name" value="P-type_ATPase_IIB"/>
</dbReference>
<dbReference type="NCBIfam" id="TIGR01517">
    <property type="entry name" value="ATPase-IIB_Ca"/>
    <property type="match status" value="1"/>
</dbReference>
<evidence type="ECO:0000313" key="21">
    <source>
        <dbReference type="Proteomes" id="UP000027120"/>
    </source>
</evidence>
<evidence type="ECO:0000256" key="9">
    <source>
        <dbReference type="ARBA" id="ARBA00022837"/>
    </source>
</evidence>
<dbReference type="GO" id="GO:0005388">
    <property type="term" value="F:P-type calcium transporter activity"/>
    <property type="evidence" value="ECO:0000318"/>
    <property type="project" value="GO_Central"/>
</dbReference>
<dbReference type="InterPro" id="IPR023298">
    <property type="entry name" value="ATPase_P-typ_TM_dom_sf"/>
</dbReference>
<evidence type="ECO:0000256" key="1">
    <source>
        <dbReference type="ARBA" id="ARBA00004141"/>
    </source>
</evidence>
<evidence type="ECO:0000256" key="10">
    <source>
        <dbReference type="ARBA" id="ARBA00022840"/>
    </source>
</evidence>
<accession>A0A067EQM1</accession>
<dbReference type="Gene3D" id="2.70.150.10">
    <property type="entry name" value="Calcium-transporting ATPase, cytoplasmic transduction domain A"/>
    <property type="match status" value="1"/>
</dbReference>
<evidence type="ECO:0000256" key="12">
    <source>
        <dbReference type="ARBA" id="ARBA00022860"/>
    </source>
</evidence>
<dbReference type="Pfam" id="PF13246">
    <property type="entry name" value="Cation_ATPase"/>
    <property type="match status" value="1"/>
</dbReference>
<dbReference type="EC" id="7.2.2.10" evidence="3"/>
<feature type="transmembrane region" description="Helical" evidence="18">
    <location>
        <begin position="86"/>
        <end position="115"/>
    </location>
</feature>
<dbReference type="InterPro" id="IPR001757">
    <property type="entry name" value="P_typ_ATPase"/>
</dbReference>
<dbReference type="SUPFAM" id="SSF81665">
    <property type="entry name" value="Calcium ATPase, transmembrane domain M"/>
    <property type="match status" value="1"/>
</dbReference>
<keyword evidence="5" id="KW-0109">Calcium transport</keyword>
<dbReference type="SUPFAM" id="SSF81653">
    <property type="entry name" value="Calcium ATPase, transduction domain A"/>
    <property type="match status" value="1"/>
</dbReference>
<dbReference type="Proteomes" id="UP000027120">
    <property type="component" value="Unassembled WGS sequence"/>
</dbReference>
<keyword evidence="11" id="KW-0460">Magnesium</keyword>
<evidence type="ECO:0000313" key="20">
    <source>
        <dbReference type="EMBL" id="KDO57494.1"/>
    </source>
</evidence>
<organism evidence="20 21">
    <name type="scientific">Citrus sinensis</name>
    <name type="common">Sweet orange</name>
    <name type="synonym">Citrus aurantium var. sinensis</name>
    <dbReference type="NCBI Taxonomy" id="2711"/>
    <lineage>
        <taxon>Eukaryota</taxon>
        <taxon>Viridiplantae</taxon>
        <taxon>Streptophyta</taxon>
        <taxon>Embryophyta</taxon>
        <taxon>Tracheophyta</taxon>
        <taxon>Spermatophyta</taxon>
        <taxon>Magnoliopsida</taxon>
        <taxon>eudicotyledons</taxon>
        <taxon>Gunneridae</taxon>
        <taxon>Pentapetalae</taxon>
        <taxon>rosids</taxon>
        <taxon>malvids</taxon>
        <taxon>Sapindales</taxon>
        <taxon>Rutaceae</taxon>
        <taxon>Aurantioideae</taxon>
        <taxon>Citrus</taxon>
    </lineage>
</organism>
<dbReference type="PRINTS" id="PR00120">
    <property type="entry name" value="HATPASE"/>
</dbReference>
<evidence type="ECO:0000256" key="15">
    <source>
        <dbReference type="ARBA" id="ARBA00023065"/>
    </source>
</evidence>
<feature type="transmembrane region" description="Helical" evidence="18">
    <location>
        <begin position="249"/>
        <end position="268"/>
    </location>
</feature>
<keyword evidence="14 18" id="KW-1133">Transmembrane helix</keyword>
<protein>
    <recommendedName>
        <fullName evidence="3">P-type Ca(2+) transporter</fullName>
        <ecNumber evidence="3">7.2.2.10</ecNumber>
    </recommendedName>
</protein>
<dbReference type="InterPro" id="IPR023214">
    <property type="entry name" value="HAD_sf"/>
</dbReference>
<keyword evidence="4" id="KW-0813">Transport</keyword>
<feature type="transmembrane region" description="Helical" evidence="18">
    <location>
        <begin position="831"/>
        <end position="850"/>
    </location>
</feature>
<feature type="transmembrane region" description="Helical" evidence="18">
    <location>
        <begin position="274"/>
        <end position="294"/>
    </location>
</feature>
<dbReference type="SMART" id="SM00831">
    <property type="entry name" value="Cation_ATPase_N"/>
    <property type="match status" value="1"/>
</dbReference>
<dbReference type="Pfam" id="PF00689">
    <property type="entry name" value="Cation_ATPase_C"/>
    <property type="match status" value="1"/>
</dbReference>
<dbReference type="InterPro" id="IPR004014">
    <property type="entry name" value="ATPase_P-typ_cation-transptr_N"/>
</dbReference>
<evidence type="ECO:0000256" key="3">
    <source>
        <dbReference type="ARBA" id="ARBA00012790"/>
    </source>
</evidence>
<sequence length="881" mass="96906">VLHSLAKTDIDPKTLIEIVKQKNLDLLQQFGGTGAVATALQTDIHGGIDGSEEDRARRQGLFGSNTYKKPPTESFFSFVVDTFKSFTVLILFVCAILSLAFGLNLFIAVSIYISVSASSKYMQNKKFEKLLSKVSNSIQVDVVRNKRRQQILLSNVVVGDVICLKIGDQVPADGIFLDGHSLQIQESDHNVEVNSSQNPFLLSGTKVVDGYGRMLATAVGMNTTWGQIMRQTSYNTSEWTLLKARVRKLTSLVDLIGLAITFSGLLMILDLNAVVNLIIPEGLPLAVTVTIAYSMKRLMIDHAMVRKLSACETMGSATVICTDKTGTLTLNQMKGAADHSNIAPKVVELIQQGFALNTTAGFYKRTSGSGLEIELSGSSIEKAILSWPILGMSMDMEQIRQSCVILQVEAFNSHRKQSRVMMRKKADNTVHVHWKGAAEIILAMCSSYYDASGNVKHLEVGARERFEQIIQGMAAGSLQCLAFAHKQVPVPEEELNEENLILLGLLGIKDPCRPGLKKAVEDCQYAGVNIKMITGDNIFTAKAIATQCGILKPEFRNYTEEEKMEKVEKIYVMARASPDDKLAMVKCLKLKGHVVAVTGNGIKDAPALEEANVGLSMGIQGTAVAKESSDIIILDDNFATAVTLLNWGRCVYVNIQKFIQFHLTISVSSVLFNFLAAVLVGKNPLTAVQLLWMNLIVLTLGALALVTEQPTKELMEKPPVRLTEPLITNVMWRNLLAQAFYQIAVLLTLLFKGESVLGVNENVKDTMIFNTFVLCQVFNEFNARKLEKKNVFKGIHKNKSFLGIIGITIVLQVVMVEILKKFADTEGLNWIQWGSCIGIAAISWPIGWFVKCIPVPAKSLSYLSNEAQFLIISLLISKQLA</sequence>
<evidence type="ECO:0000259" key="19">
    <source>
        <dbReference type="SMART" id="SM00831"/>
    </source>
</evidence>
<dbReference type="GO" id="GO:0016887">
    <property type="term" value="F:ATP hydrolysis activity"/>
    <property type="evidence" value="ECO:0007669"/>
    <property type="project" value="InterPro"/>
</dbReference>
<name>A0A067EQM1_CITSI</name>
<evidence type="ECO:0000256" key="6">
    <source>
        <dbReference type="ARBA" id="ARBA00022692"/>
    </source>
</evidence>
<keyword evidence="6 18" id="KW-0812">Transmembrane</keyword>
<evidence type="ECO:0000256" key="2">
    <source>
        <dbReference type="ARBA" id="ARBA00006124"/>
    </source>
</evidence>
<keyword evidence="16 18" id="KW-0472">Membrane</keyword>
<dbReference type="InterPro" id="IPR059000">
    <property type="entry name" value="ATPase_P-type_domA"/>
</dbReference>
<evidence type="ECO:0000256" key="5">
    <source>
        <dbReference type="ARBA" id="ARBA00022568"/>
    </source>
</evidence>
<keyword evidence="21" id="KW-1185">Reference proteome</keyword>
<evidence type="ECO:0000256" key="11">
    <source>
        <dbReference type="ARBA" id="ARBA00022842"/>
    </source>
</evidence>
<evidence type="ECO:0000256" key="18">
    <source>
        <dbReference type="SAM" id="Phobius"/>
    </source>
</evidence>
<evidence type="ECO:0000256" key="16">
    <source>
        <dbReference type="ARBA" id="ARBA00023136"/>
    </source>
</evidence>
<dbReference type="InterPro" id="IPR006068">
    <property type="entry name" value="ATPase_P-typ_cation-transptr_C"/>
</dbReference>
<keyword evidence="9" id="KW-0106">Calcium</keyword>
<feature type="domain" description="Cation-transporting P-type ATPase N-terminal" evidence="19">
    <location>
        <begin position="29"/>
        <end position="103"/>
    </location>
</feature>
<reference evidence="20 21" key="1">
    <citation type="submission" date="2014-04" db="EMBL/GenBank/DDBJ databases">
        <authorList>
            <consortium name="International Citrus Genome Consortium"/>
            <person name="Gmitter F."/>
            <person name="Chen C."/>
            <person name="Farmerie W."/>
            <person name="Harkins T."/>
            <person name="Desany B."/>
            <person name="Mohiuddin M."/>
            <person name="Kodira C."/>
            <person name="Borodovsky M."/>
            <person name="Lomsadze A."/>
            <person name="Burns P."/>
            <person name="Jenkins J."/>
            <person name="Prochnik S."/>
            <person name="Shu S."/>
            <person name="Chapman J."/>
            <person name="Pitluck S."/>
            <person name="Schmutz J."/>
            <person name="Rokhsar D."/>
        </authorList>
    </citation>
    <scope>NUCLEOTIDE SEQUENCE</scope>
</reference>
<keyword evidence="7" id="KW-0479">Metal-binding</keyword>
<dbReference type="Pfam" id="PF00690">
    <property type="entry name" value="Cation_ATPase_N"/>
    <property type="match status" value="1"/>
</dbReference>
<dbReference type="InterPro" id="IPR023299">
    <property type="entry name" value="ATPase_P-typ_cyto_dom_N"/>
</dbReference>
<dbReference type="PANTHER" id="PTHR24093:SF434">
    <property type="entry name" value="CALCIUM-TRANSPORTING ATPASE 13, PLASMA MEMBRANE-TYPE-RELATED"/>
    <property type="match status" value="1"/>
</dbReference>
<comment type="subcellular location">
    <subcellularLocation>
        <location evidence="1">Membrane</location>
        <topology evidence="1">Multi-pass membrane protein</topology>
    </subcellularLocation>
</comment>
<dbReference type="SMR" id="A0A067EQM1"/>
<dbReference type="Gene3D" id="3.40.50.1000">
    <property type="entry name" value="HAD superfamily/HAD-like"/>
    <property type="match status" value="2"/>
</dbReference>
<dbReference type="Gene3D" id="1.20.1110.10">
    <property type="entry name" value="Calcium-transporting ATPase, transmembrane domain"/>
    <property type="match status" value="2"/>
</dbReference>
<dbReference type="AlphaFoldDB" id="A0A067EQM1"/>
<keyword evidence="15" id="KW-0406">Ion transport</keyword>
<dbReference type="GO" id="GO:0005886">
    <property type="term" value="C:plasma membrane"/>
    <property type="evidence" value="ECO:0000318"/>
    <property type="project" value="GO_Central"/>
</dbReference>
<feature type="transmembrane region" description="Helical" evidence="18">
    <location>
        <begin position="687"/>
        <end position="706"/>
    </location>
</feature>
<keyword evidence="8" id="KW-0547">Nucleotide-binding</keyword>
<feature type="non-terminal residue" evidence="20">
    <location>
        <position position="1"/>
    </location>
</feature>
<gene>
    <name evidence="20" type="ORF">CISIN_1g043535mg</name>
</gene>
<dbReference type="PRINTS" id="PR00119">
    <property type="entry name" value="CATATPASE"/>
</dbReference>
<comment type="similarity">
    <text evidence="2">Belongs to the cation transport ATPase (P-type) (TC 3.A.3) family. Type IIB subfamily.</text>
</comment>
<dbReference type="InterPro" id="IPR018303">
    <property type="entry name" value="ATPase_P-typ_P_site"/>
</dbReference>
<dbReference type="Gene3D" id="3.40.1110.10">
    <property type="entry name" value="Calcium-transporting ATPase, cytoplasmic domain N"/>
    <property type="match status" value="1"/>
</dbReference>
<evidence type="ECO:0000256" key="13">
    <source>
        <dbReference type="ARBA" id="ARBA00022967"/>
    </source>
</evidence>
<evidence type="ECO:0000256" key="14">
    <source>
        <dbReference type="ARBA" id="ARBA00022989"/>
    </source>
</evidence>
<dbReference type="InterPro" id="IPR008250">
    <property type="entry name" value="ATPase_P-typ_transduc_dom_A_sf"/>
</dbReference>
<dbReference type="Pfam" id="PF00122">
    <property type="entry name" value="E1-E2_ATPase"/>
    <property type="match status" value="1"/>
</dbReference>
<keyword evidence="12" id="KW-0112">Calmodulin-binding</keyword>
<dbReference type="GO" id="GO:0005516">
    <property type="term" value="F:calmodulin binding"/>
    <property type="evidence" value="ECO:0007669"/>
    <property type="project" value="UniProtKB-KW"/>
</dbReference>
<evidence type="ECO:0000256" key="17">
    <source>
        <dbReference type="ARBA" id="ARBA00048694"/>
    </source>
</evidence>
<keyword evidence="13" id="KW-1278">Translocase</keyword>
<feature type="transmembrane region" description="Helical" evidence="18">
    <location>
        <begin position="661"/>
        <end position="681"/>
    </location>
</feature>
<dbReference type="EMBL" id="KK784961">
    <property type="protein sequence ID" value="KDO57494.1"/>
    <property type="molecule type" value="Genomic_DNA"/>
</dbReference>
<proteinExistence type="inferred from homology"/>
<dbReference type="PROSITE" id="PS00154">
    <property type="entry name" value="ATPASE_E1_E2"/>
    <property type="match status" value="1"/>
</dbReference>
<dbReference type="FunFam" id="1.20.1110.10:FF:000039">
    <property type="entry name" value="Calcium-transporting ATPase"/>
    <property type="match status" value="1"/>
</dbReference>